<dbReference type="Proteomes" id="UP000224567">
    <property type="component" value="Unassembled WGS sequence"/>
</dbReference>
<reference evidence="5" key="2">
    <citation type="journal article" date="2017" name="J. Anim. Genet.">
        <title>Multiple reference genome sequences of hot pepper reveal the massive evolution of plant disease resistance genes by retroduplication.</title>
        <authorList>
            <person name="Kim S."/>
            <person name="Park J."/>
            <person name="Yeom S.-I."/>
            <person name="Kim Y.-M."/>
            <person name="Seo E."/>
            <person name="Kim K.-T."/>
            <person name="Kim M.-S."/>
            <person name="Lee J.M."/>
            <person name="Cheong K."/>
            <person name="Shin H.-S."/>
            <person name="Kim S.-B."/>
            <person name="Han K."/>
            <person name="Lee J."/>
            <person name="Park M."/>
            <person name="Lee H.-A."/>
            <person name="Lee H.-Y."/>
            <person name="Lee Y."/>
            <person name="Oh S."/>
            <person name="Lee J.H."/>
            <person name="Choi E."/>
            <person name="Choi E."/>
            <person name="Lee S.E."/>
            <person name="Jeon J."/>
            <person name="Kim H."/>
            <person name="Choi G."/>
            <person name="Song H."/>
            <person name="Lee J."/>
            <person name="Lee S.-C."/>
            <person name="Kwon J.-K."/>
            <person name="Lee H.-Y."/>
            <person name="Koo N."/>
            <person name="Hong Y."/>
            <person name="Kim R.W."/>
            <person name="Kang W.-H."/>
            <person name="Huh J.H."/>
            <person name="Kang B.-C."/>
            <person name="Yang T.-J."/>
            <person name="Lee Y.-H."/>
            <person name="Bennetzen J.L."/>
            <person name="Choi D."/>
        </authorList>
    </citation>
    <scope>NUCLEOTIDE SEQUENCE [LARGE SCALE GENOMIC DNA]</scope>
    <source>
        <strain evidence="5">cv. PBC81</strain>
    </source>
</reference>
<dbReference type="PANTHER" id="PTHR45752">
    <property type="entry name" value="LEUCINE-RICH REPEAT-CONTAINING"/>
    <property type="match status" value="1"/>
</dbReference>
<proteinExistence type="predicted"/>
<evidence type="ECO:0000259" key="3">
    <source>
        <dbReference type="Pfam" id="PF23598"/>
    </source>
</evidence>
<feature type="domain" description="Disease resistance R13L4/SHOC-2-like LRR" evidence="3">
    <location>
        <begin position="637"/>
        <end position="800"/>
    </location>
</feature>
<dbReference type="InterPro" id="IPR001611">
    <property type="entry name" value="Leu-rich_rpt"/>
</dbReference>
<evidence type="ECO:0008006" key="6">
    <source>
        <dbReference type="Google" id="ProtNLM"/>
    </source>
</evidence>
<evidence type="ECO:0000313" key="4">
    <source>
        <dbReference type="EMBL" id="PHT37153.1"/>
    </source>
</evidence>
<feature type="domain" description="Disease resistance protein At4g27190-like leucine-rich repeats" evidence="2">
    <location>
        <begin position="1079"/>
        <end position="1209"/>
    </location>
</feature>
<protein>
    <recommendedName>
        <fullName evidence="6">NB-ARC domain-containing protein</fullName>
    </recommendedName>
</protein>
<evidence type="ECO:0000256" key="1">
    <source>
        <dbReference type="ARBA" id="ARBA00022737"/>
    </source>
</evidence>
<dbReference type="OrthoDB" id="1293184at2759"/>
<dbReference type="InterPro" id="IPR057135">
    <property type="entry name" value="At4g27190-like_LRR"/>
</dbReference>
<dbReference type="InterPro" id="IPR032675">
    <property type="entry name" value="LRR_dom_sf"/>
</dbReference>
<dbReference type="InterPro" id="IPR055414">
    <property type="entry name" value="LRR_R13L4/SHOC2-like"/>
</dbReference>
<comment type="caution">
    <text evidence="4">The sequence shown here is derived from an EMBL/GenBank/DDBJ whole genome shotgun (WGS) entry which is preliminary data.</text>
</comment>
<gene>
    <name evidence="4" type="ORF">CQW23_24853</name>
</gene>
<dbReference type="SUPFAM" id="SSF52058">
    <property type="entry name" value="L domain-like"/>
    <property type="match status" value="2"/>
</dbReference>
<reference evidence="4 5" key="1">
    <citation type="journal article" date="2017" name="Genome Biol.">
        <title>New reference genome sequences of hot pepper reveal the massive evolution of plant disease-resistance genes by retroduplication.</title>
        <authorList>
            <person name="Kim S."/>
            <person name="Park J."/>
            <person name="Yeom S.I."/>
            <person name="Kim Y.M."/>
            <person name="Seo E."/>
            <person name="Kim K.T."/>
            <person name="Kim M.S."/>
            <person name="Lee J.M."/>
            <person name="Cheong K."/>
            <person name="Shin H.S."/>
            <person name="Kim S.B."/>
            <person name="Han K."/>
            <person name="Lee J."/>
            <person name="Park M."/>
            <person name="Lee H.A."/>
            <person name="Lee H.Y."/>
            <person name="Lee Y."/>
            <person name="Oh S."/>
            <person name="Lee J.H."/>
            <person name="Choi E."/>
            <person name="Choi E."/>
            <person name="Lee S.E."/>
            <person name="Jeon J."/>
            <person name="Kim H."/>
            <person name="Choi G."/>
            <person name="Song H."/>
            <person name="Lee J."/>
            <person name="Lee S.C."/>
            <person name="Kwon J.K."/>
            <person name="Lee H.Y."/>
            <person name="Koo N."/>
            <person name="Hong Y."/>
            <person name="Kim R.W."/>
            <person name="Kang W.H."/>
            <person name="Huh J.H."/>
            <person name="Kang B.C."/>
            <person name="Yang T.J."/>
            <person name="Lee Y.H."/>
            <person name="Bennetzen J.L."/>
            <person name="Choi D."/>
        </authorList>
    </citation>
    <scope>NUCLEOTIDE SEQUENCE [LARGE SCALE GENOMIC DNA]</scope>
    <source>
        <strain evidence="5">cv. PBC81</strain>
    </source>
</reference>
<dbReference type="InterPro" id="IPR050715">
    <property type="entry name" value="LRR-SigEffector_domain"/>
</dbReference>
<keyword evidence="5" id="KW-1185">Reference proteome</keyword>
<name>A0A2G2VW35_CAPBA</name>
<dbReference type="EMBL" id="MLFT02000010">
    <property type="protein sequence ID" value="PHT37153.1"/>
    <property type="molecule type" value="Genomic_DNA"/>
</dbReference>
<sequence length="1238" mass="139957">MALASFRTDNASKLEELYGELKSGGNGRIILTGKDVEIEGLTWIAKKSSGRAIVEGYFDFTILWELSFPNSDIRDIDDERLACKLSAFSPPDEWELENNTKEDKEIRTKKLLEILESKKVLLIFVDSAGKVDELSMNVVSHRIRELKANLVREILVTTALDKVDNQVIAKGQVIAVKHKKNQINVQESLSSCCELIGKTINRTPGLQSKLLLENILMDFCCYKNKFPFKRGSAHYRELITYWILEGFLGPFDCFENAYEKGHRVIMALAHHGFIENQQAGYVRKNVKMLDLSSCCCCRIEETVRLGLANVFEGDLGRIAHADGVVRTLGKAEKGKKSSTLLIDRNFLNLEVPFDLFQSMREIEALAIFNPTSKPEPLSLDMQNLRLLVLRGCNFLGGIENLLDLRSTVSDKTSFQKLSVLEISGPIPLLTIPDNIFEYMPQIRSLNLSSLQVASLPSSLYQLTELVRLILRDCSSLKEIGSIKSMTKLQVLDLSGSTSLGKFFDKSFAINKELQMLNLSKTKIKWFPLINGLEKLTYLLLRDCKSLSRLRMISSLSSLRILDLSGATKFVEFHDQSLGKLGYLEEINVSQTQIEKLPLDICNVGRLSLRGCSKFKDFPHLKNPDRLQFLDLSATNLISVPSISNLSYLRELFLSCCCSLVKLGDLSSLKNLLVLDLSGCKALTKLADNSFENMHCLQKLDLSETNIEYLPSLSHLTDLRRLFLQKCTNLKRFPSLDSLTKLEELNLFGLKCQGEVDVDFLKNMVNLHLLDISETEVTHFPSLSNLKKLKHLSLRGCQHLPNLEGVATLEFLDLSGSRIVDLPSFENFHNLHSLLLRNCSNVKEFKDVEISEVLKGLIEKLPYSISKLTCLNHLDLPKMKDGEKEDENGTCHPEELLHCPWRISSWPLEEVSSSRMPDIFVDSFQVLQLLKNNPTIGKSFHFLVHPVEEETDIGGKYFYQNELYYRDTFFRTGKLCQCKEEGVDCQCRKLQQSLEIRGFSDYPHGLEHLAAQAEFLFLIDNQFIKSLSSLGAESTRKMKFCWIEGCSEMESILSGEKVADNQGNSKEIVEVTTGVEHMLEILRVSHAVCLKSICSGNLQGQGLRFIKCLYLEHCPELANCSSSYCLYNLQILQIKFCDKFRTLFEDEQPQPSLPKLHRLCLWALPNLESIACTAESLQTLIVGECPKLESVNLSTLHSKKLEILQISSCDNLREIVAASDLALPGKMLIRGCPSYILRY</sequence>
<evidence type="ECO:0000259" key="2">
    <source>
        <dbReference type="Pfam" id="PF23247"/>
    </source>
</evidence>
<accession>A0A2G2VW35</accession>
<dbReference type="PANTHER" id="PTHR45752:SF192">
    <property type="entry name" value="NB-ARC DOMAIN-CONTAINING PROTEIN"/>
    <property type="match status" value="1"/>
</dbReference>
<dbReference type="PROSITE" id="PS51450">
    <property type="entry name" value="LRR"/>
    <property type="match status" value="1"/>
</dbReference>
<keyword evidence="1" id="KW-0677">Repeat</keyword>
<organism evidence="4 5">
    <name type="scientific">Capsicum baccatum</name>
    <name type="common">Peruvian pepper</name>
    <dbReference type="NCBI Taxonomy" id="33114"/>
    <lineage>
        <taxon>Eukaryota</taxon>
        <taxon>Viridiplantae</taxon>
        <taxon>Streptophyta</taxon>
        <taxon>Embryophyta</taxon>
        <taxon>Tracheophyta</taxon>
        <taxon>Spermatophyta</taxon>
        <taxon>Magnoliopsida</taxon>
        <taxon>eudicotyledons</taxon>
        <taxon>Gunneridae</taxon>
        <taxon>Pentapetalae</taxon>
        <taxon>asterids</taxon>
        <taxon>lamiids</taxon>
        <taxon>Solanales</taxon>
        <taxon>Solanaceae</taxon>
        <taxon>Solanoideae</taxon>
        <taxon>Capsiceae</taxon>
        <taxon>Capsicum</taxon>
    </lineage>
</organism>
<evidence type="ECO:0000313" key="5">
    <source>
        <dbReference type="Proteomes" id="UP000224567"/>
    </source>
</evidence>
<dbReference type="Pfam" id="PF23598">
    <property type="entry name" value="LRR_14"/>
    <property type="match status" value="1"/>
</dbReference>
<dbReference type="Pfam" id="PF23247">
    <property type="entry name" value="LRR_RPS2"/>
    <property type="match status" value="1"/>
</dbReference>
<dbReference type="AlphaFoldDB" id="A0A2G2VW35"/>
<dbReference type="Gene3D" id="3.80.10.10">
    <property type="entry name" value="Ribonuclease Inhibitor"/>
    <property type="match status" value="5"/>
</dbReference>